<organism evidence="1 2">
    <name type="scientific">Puccinia sorghi</name>
    <dbReference type="NCBI Taxonomy" id="27349"/>
    <lineage>
        <taxon>Eukaryota</taxon>
        <taxon>Fungi</taxon>
        <taxon>Dikarya</taxon>
        <taxon>Basidiomycota</taxon>
        <taxon>Pucciniomycotina</taxon>
        <taxon>Pucciniomycetes</taxon>
        <taxon>Pucciniales</taxon>
        <taxon>Pucciniaceae</taxon>
        <taxon>Puccinia</taxon>
    </lineage>
</organism>
<dbReference type="EMBL" id="LAVV01014616">
    <property type="protein sequence ID" value="KNZ44573.1"/>
    <property type="molecule type" value="Genomic_DNA"/>
</dbReference>
<dbReference type="AlphaFoldDB" id="A0A0L6U7R1"/>
<dbReference type="InterPro" id="IPR027417">
    <property type="entry name" value="P-loop_NTPase"/>
</dbReference>
<sequence>MVRKLGQGEAVDKGIYSDLIRAGWKLWYWCWWAWDFGAGAGRHSGFSAGAGTVLGAGFCTITRLASGAGSSLSSGASRASGLKHKGSFGEIALWKEIVSLCAGSGSRDEEGKLSRPLSKEKGILDQQQHKEVGGSAKLVEGTPLSFSAPHFKYTGSTPQIVRNHQYSGAELIQEQKFSKLEDRVNVQFPKLPFNTSMSPFPKQPHISKIFTDVDTVSDYKESTDVKKDPLAIIPHCRSKFVMVDELHIYAGLFGSHAAMTIHRLRRVCKAVGNPLVWFISCSATTINMKTLVGFCKDDFKLASGDRAPAAKHHVVWNLPLINNRDPAQGRVSAIVETSQVLHFLMERKVRTIVFCWIRKTCKLLIKQVQEDLVEKAEMFSEQLTGIIATICSLLDVLLPRFLFPVANAAFIESDYSVQDTMIIGWSTSTQFLTVAKEKVQVKHKASSDQPLIILRFYTFHDLACFSNPTLFYCALILILASFPINIERTNHCMGKYLLFGNKLGAQGDLLLQSQLDTVWSSSVVPIINPKLDSMLQVQLSSRSVKTEQDATKFLQYMWFLSKTHMSNPSESQGIKAEKASVSL</sequence>
<dbReference type="Gene3D" id="3.40.50.300">
    <property type="entry name" value="P-loop containing nucleotide triphosphate hydrolases"/>
    <property type="match status" value="1"/>
</dbReference>
<dbReference type="GO" id="GO:0036297">
    <property type="term" value="P:interstrand cross-link repair"/>
    <property type="evidence" value="ECO:0007669"/>
    <property type="project" value="TreeGrafter"/>
</dbReference>
<dbReference type="Proteomes" id="UP000037035">
    <property type="component" value="Unassembled WGS sequence"/>
</dbReference>
<dbReference type="GO" id="GO:0005634">
    <property type="term" value="C:nucleus"/>
    <property type="evidence" value="ECO:0007669"/>
    <property type="project" value="TreeGrafter"/>
</dbReference>
<dbReference type="OrthoDB" id="18781at2759"/>
<evidence type="ECO:0008006" key="3">
    <source>
        <dbReference type="Google" id="ProtNLM"/>
    </source>
</evidence>
<evidence type="ECO:0000313" key="1">
    <source>
        <dbReference type="EMBL" id="KNZ44573.1"/>
    </source>
</evidence>
<proteinExistence type="predicted"/>
<comment type="caution">
    <text evidence="1">The sequence shown here is derived from an EMBL/GenBank/DDBJ whole genome shotgun (WGS) entry which is preliminary data.</text>
</comment>
<dbReference type="PANTHER" id="PTHR47957:SF3">
    <property type="entry name" value="ATP-DEPENDENT HELICASE HRQ1"/>
    <property type="match status" value="1"/>
</dbReference>
<gene>
    <name evidence="1" type="ORF">VP01_900g1</name>
</gene>
<dbReference type="GO" id="GO:0006289">
    <property type="term" value="P:nucleotide-excision repair"/>
    <property type="evidence" value="ECO:0007669"/>
    <property type="project" value="TreeGrafter"/>
</dbReference>
<dbReference type="GO" id="GO:0043138">
    <property type="term" value="F:3'-5' DNA helicase activity"/>
    <property type="evidence" value="ECO:0007669"/>
    <property type="project" value="TreeGrafter"/>
</dbReference>
<dbReference type="VEuPathDB" id="FungiDB:VP01_900g1"/>
<keyword evidence="2" id="KW-1185">Reference proteome</keyword>
<name>A0A0L6U7R1_9BASI</name>
<protein>
    <recommendedName>
        <fullName evidence="3">Helicase ATP-binding domain-containing protein</fullName>
    </recommendedName>
</protein>
<accession>A0A0L6U7R1</accession>
<reference evidence="1 2" key="1">
    <citation type="submission" date="2015-08" db="EMBL/GenBank/DDBJ databases">
        <title>Next Generation Sequencing and Analysis of the Genome of Puccinia sorghi L Schw, the Causal Agent of Maize Common Rust.</title>
        <authorList>
            <person name="Rochi L."/>
            <person name="Burguener G."/>
            <person name="Darino M."/>
            <person name="Turjanski A."/>
            <person name="Kreff E."/>
            <person name="Dieguez M.J."/>
            <person name="Sacco F."/>
        </authorList>
    </citation>
    <scope>NUCLEOTIDE SEQUENCE [LARGE SCALE GENOMIC DNA]</scope>
    <source>
        <strain evidence="1 2">RO10H11247</strain>
    </source>
</reference>
<dbReference type="PANTHER" id="PTHR47957">
    <property type="entry name" value="ATP-DEPENDENT HELICASE HRQ1"/>
    <property type="match status" value="1"/>
</dbReference>
<evidence type="ECO:0000313" key="2">
    <source>
        <dbReference type="Proteomes" id="UP000037035"/>
    </source>
</evidence>